<evidence type="ECO:0000256" key="10">
    <source>
        <dbReference type="ARBA" id="ARBA00053055"/>
    </source>
</evidence>
<keyword evidence="12" id="KW-0175">Coiled coil</keyword>
<dbReference type="GO" id="GO:0140587">
    <property type="term" value="F:chromatin loop anchoring activity"/>
    <property type="evidence" value="ECO:0007669"/>
    <property type="project" value="UniProtKB-ARBA"/>
</dbReference>
<dbReference type="FunFam" id="1.25.10.10:FF:000225">
    <property type="entry name" value="Nipped-B protein"/>
    <property type="match status" value="1"/>
</dbReference>
<protein>
    <recommendedName>
        <fullName evidence="11">Nipped-B protein</fullName>
    </recommendedName>
</protein>
<dbReference type="GO" id="GO:0007420">
    <property type="term" value="P:brain development"/>
    <property type="evidence" value="ECO:0007669"/>
    <property type="project" value="TreeGrafter"/>
</dbReference>
<reference evidence="15" key="2">
    <citation type="submission" date="2025-09" db="UniProtKB">
        <authorList>
            <consortium name="Ensembl"/>
        </authorList>
    </citation>
    <scope>IDENTIFICATION</scope>
</reference>
<feature type="compositionally biased region" description="Low complexity" evidence="13">
    <location>
        <begin position="419"/>
        <end position="429"/>
    </location>
</feature>
<dbReference type="GO" id="GO:0090694">
    <property type="term" value="C:Scc2-Scc4 cohesin loading complex"/>
    <property type="evidence" value="ECO:0007669"/>
    <property type="project" value="TreeGrafter"/>
</dbReference>
<feature type="compositionally biased region" description="Polar residues" evidence="13">
    <location>
        <begin position="599"/>
        <end position="610"/>
    </location>
</feature>
<evidence type="ECO:0000256" key="9">
    <source>
        <dbReference type="ARBA" id="ARBA00023306"/>
    </source>
</evidence>
<feature type="compositionally biased region" description="Acidic residues" evidence="13">
    <location>
        <begin position="2018"/>
        <end position="2027"/>
    </location>
</feature>
<comment type="function">
    <text evidence="10">May play a structural role in chromatin. Involved in sister chromatid cohesion, possibly by facilitating the cohesin complex loading. Transcription factor, which may promote cortical neuron migration during brain development by regulating the transcription of crucial genes in this process.</text>
</comment>
<dbReference type="GO" id="GO:0003146">
    <property type="term" value="P:heart jogging"/>
    <property type="evidence" value="ECO:0007669"/>
    <property type="project" value="UniProtKB-ARBA"/>
</dbReference>
<feature type="coiled-coil region" evidence="12">
    <location>
        <begin position="1783"/>
        <end position="1810"/>
    </location>
</feature>
<evidence type="ECO:0000256" key="5">
    <source>
        <dbReference type="ARBA" id="ARBA00023015"/>
    </source>
</evidence>
<evidence type="ECO:0000256" key="2">
    <source>
        <dbReference type="ARBA" id="ARBA00009252"/>
    </source>
</evidence>
<evidence type="ECO:0000313" key="16">
    <source>
        <dbReference type="Proteomes" id="UP000472260"/>
    </source>
</evidence>
<feature type="region of interest" description="Disordered" evidence="13">
    <location>
        <begin position="150"/>
        <end position="190"/>
    </location>
</feature>
<comment type="subcellular location">
    <subcellularLocation>
        <location evidence="1 11">Nucleus</location>
    </subcellularLocation>
</comment>
<feature type="compositionally biased region" description="Basic and acidic residues" evidence="13">
    <location>
        <begin position="2008"/>
        <end position="2017"/>
    </location>
</feature>
<feature type="compositionally biased region" description="Basic and acidic residues" evidence="13">
    <location>
        <begin position="282"/>
        <end position="300"/>
    </location>
</feature>
<dbReference type="InterPro" id="IPR011989">
    <property type="entry name" value="ARM-like"/>
</dbReference>
<dbReference type="PANTHER" id="PTHR21704:SF18">
    <property type="entry name" value="NIPPED-B-LIKE PROTEIN"/>
    <property type="match status" value="1"/>
</dbReference>
<feature type="region of interest" description="Disordered" evidence="13">
    <location>
        <begin position="2159"/>
        <end position="2191"/>
    </location>
</feature>
<dbReference type="Gene3D" id="1.25.10.10">
    <property type="entry name" value="Leucine-rich Repeat Variant"/>
    <property type="match status" value="2"/>
</dbReference>
<feature type="region of interest" description="Disordered" evidence="13">
    <location>
        <begin position="267"/>
        <end position="342"/>
    </location>
</feature>
<feature type="region of interest" description="Disordered" evidence="13">
    <location>
        <begin position="2000"/>
        <end position="2027"/>
    </location>
</feature>
<comment type="similarity">
    <text evidence="2 11">Belongs to the SCC2/Nipped-B family.</text>
</comment>
<reference evidence="15" key="1">
    <citation type="submission" date="2025-08" db="UniProtKB">
        <authorList>
            <consortium name="Ensembl"/>
        </authorList>
    </citation>
    <scope>IDENTIFICATION</scope>
</reference>
<feature type="region of interest" description="Disordered" evidence="13">
    <location>
        <begin position="590"/>
        <end position="622"/>
    </location>
</feature>
<keyword evidence="9 11" id="KW-0131">Cell cycle</keyword>
<dbReference type="Ensembl" id="ENSSANT00000068352.1">
    <property type="protein sequence ID" value="ENSSANP00000064296.1"/>
    <property type="gene ID" value="ENSSANG00000030601.1"/>
</dbReference>
<dbReference type="GO" id="GO:0140588">
    <property type="term" value="P:chromatin looping"/>
    <property type="evidence" value="ECO:0007669"/>
    <property type="project" value="InterPro"/>
</dbReference>
<keyword evidence="4 11" id="KW-0677">Repeat</keyword>
<dbReference type="GO" id="GO:0048565">
    <property type="term" value="P:digestive tract development"/>
    <property type="evidence" value="ECO:0007669"/>
    <property type="project" value="UniProtKB-ARBA"/>
</dbReference>
<keyword evidence="8 11" id="KW-0539">Nucleus</keyword>
<dbReference type="GO" id="GO:0010468">
    <property type="term" value="P:regulation of gene expression"/>
    <property type="evidence" value="ECO:0007669"/>
    <property type="project" value="InterPro"/>
</dbReference>
<feature type="compositionally biased region" description="Gly residues" evidence="13">
    <location>
        <begin position="393"/>
        <end position="409"/>
    </location>
</feature>
<keyword evidence="7" id="KW-0804">Transcription</keyword>
<feature type="domain" description="Sister chromatid cohesion C-terminal" evidence="14">
    <location>
        <begin position="1887"/>
        <end position="1983"/>
    </location>
</feature>
<evidence type="ECO:0000256" key="4">
    <source>
        <dbReference type="ARBA" id="ARBA00022737"/>
    </source>
</evidence>
<evidence type="ECO:0000313" key="15">
    <source>
        <dbReference type="Ensembl" id="ENSSANP00000064296.1"/>
    </source>
</evidence>
<feature type="compositionally biased region" description="Basic and acidic residues" evidence="13">
    <location>
        <begin position="357"/>
        <end position="375"/>
    </location>
</feature>
<dbReference type="InterPro" id="IPR033031">
    <property type="entry name" value="Scc2/Nipped-B"/>
</dbReference>
<dbReference type="InterPro" id="IPR024986">
    <property type="entry name" value="Nipped-B_C"/>
</dbReference>
<sequence length="2202" mass="248030">MNGDMPHVPITTLAGIAGLTDLLNQLPLPSPLPGTSTKSLLYSGRVAEEVGHLMGCRDETLVSQLASGLSQVSMEHIELKDSLGSDELEGDVPVLLQLLLSRNPNIFRNKTAPSTPQYPAQAGKSQSKFSKNSLLTMSLPVPYDRRFVPGQSGSGGRFLPQQSSPVPSPYAPQSPATGYRQYPHPPAYSQHQHLQQGSVASPMIPGGMRNVHENKVFKSLFYINSRPTVASLADVSEYWDFYFDNAENASTCMRAGFTSHILQSSPPYTPPCDGAQEMHLGSPDKQRSLNPNEGERDPADKAAVYDIVGSPTKDPTKLNLRQSRARPAEVEFGGMYPGSDPEGELVEALAAIERMESEAAMETDRGAKEVQDKDKPLKKRKQDSHPQEPGAAGTAGSGSGAPGGGGGANAGHRLAPQEASAASTSASASRPDLQVSLEQAGRVEDTCMGMPIPASEAQRWPQEPQEGVTPKALKHKHDHAPEHRHQPDTPRQKHRPEGRHGDVGMQCAAQSGSKPAELPPYMLGENTSSGVLKNFTIPKIRKNLGAGDIPEGWKQPCVRLERLEPEVDVKKTVKPVVVLQKLSIDEVQRLMRERDSRGSKSGKNRLSSGRSGKGGIDPSVLKDLPPELLAEIESTMPLCERVKMNKRKRSTVNERPKYAEDSSEDEDFSSRKRQKKDRDRMWEFEDRDRRNSGEHRRGSYDTRRGSGSRYDDSDQDSPPPSLSDVARRLKMREKQKRRKAYEPKLTPEELMDSSTFKRFLLSIDNILENLEDVDFNGQDDDEIPQELLLGKQQLNELGSESAKIKAMGITCRIPSDKLVKLLNILEKNILDGSSLSTHMNHDNDGEDEERLWRDLIMERVTKSGDACLTALNIMTSSHMPKAVYIEDVIERVLQYTKFHLQNTLYPQYDPVYRIDPKGGSMLSSKAKRAKCSTAKQRVIIMLYNKVCDVVSNISELLEIQLLTDTTILQVSSMGITPFFVENVSELQLCAIKLVTAVFSRYEKHRQLILEEIFTSLARLPTSKRSLRNFRLNSSDAEGEPIFIQMVSALVLQLIQCVVHLPSEKDSEDDHKKVDDDVFITNSYETARRTAQNFLSVFLKKCGSKQGEEDYRPLFENFVQDLLSTVNKPDWPASELLLSLLGRLLVHQFSNKQTEMALRVASLDYLGTVAARLRKDAVTSRMDQKAINRIIGEVQGDETQRLQKALLGYMDENAETDPALTFARKFYIAQWFRDCTTESEKAMRNQNQKEEDSEGTQHAKELQATGDIMQRAETRKKFLHTVIKSTPNQFTTLRMNSDTVDYEDACLIVRYLASTRPFSQSFDIYLTQILRVLGESAIAVRTKAMKCLSEVVAVDPSILARSDMQRGVHGRLMDNSTSVREAAVELLGRFVLSRPQLTEQYYDMLIERILDTGISVRKRVIKILRDICLEQPNFSKITEMCVKMIRRVNDEEGIKKLVNETFQKLWFTPTASHDKETMNRKILNITDVVAACKDTGYDWFEQLLQNLLKSEEDSSYKPARKACVQLVDNLVEYILKYEEAIAEHKSVNSTRLVACITTLYLFSKIRAQLMVKHAMTMQPYLTTKCSSQSDFMVICNVAKILELVVPLMDHPSESFLTTIEEDLMKLILKYGMTVVQYCVSCLGAIVNKVTHNYKFVWACFNRYYGALTKLKLQHQEGTNSMALAATKAALLRSLFTVGALCRHFDFDFEQFKGTTKVVIKEKVLESLLYFTNHEDEEVRCKAIIGLGFLFIMHPSQMFIPEVKSLYNGLLSDKRCSITLKIQVLKNLQMYLQEEDSRMQEADREWQKMSKQEDLKEMGDISSGMSSSIMQLYLKQVLESFFHTQSSVRHFALNVIALTLSQGLIHPVQCVPYLIAMGTDPEPTMRNISGMKMSYQVQQAVMGSAEPVIRGFRQDESNSAQCSHLYSMVRANRQHRRAFLISLLNLFDDSSKIEVNMLLFIADNLAYFPYQSQEEPLFIMHHIDITLSVSGSNLLQTFKEVKGQRVRKPKPTEGARQSESDSDSDLEDADAVMERLPDDTTSLLDFARASQGILLLLVLKQHLKNLYGFSDSKIQKYSPTESAKVYDKAVNRKSSVYFSPRQTIDFLQNDEVHDEMTYELKRKIVKQYLDFKLLMEHLDPDEEDEEGETSANVRNKAITALLGGAATSPRNHHTVDSEYEDSDGEERTPGVRELKIPYRLTSIS</sequence>
<feature type="compositionally biased region" description="Basic and acidic residues" evidence="13">
    <location>
        <begin position="479"/>
        <end position="491"/>
    </location>
</feature>
<evidence type="ECO:0000256" key="3">
    <source>
        <dbReference type="ARBA" id="ARBA00022473"/>
    </source>
</evidence>
<dbReference type="SUPFAM" id="SSF48371">
    <property type="entry name" value="ARM repeat"/>
    <property type="match status" value="3"/>
</dbReference>
<dbReference type="Pfam" id="PF12765">
    <property type="entry name" value="Cohesin_HEAT"/>
    <property type="match status" value="1"/>
</dbReference>
<feature type="compositionally biased region" description="Basic and acidic residues" evidence="13">
    <location>
        <begin position="676"/>
        <end position="712"/>
    </location>
</feature>
<feature type="compositionally biased region" description="Basic and acidic residues" evidence="13">
    <location>
        <begin position="651"/>
        <end position="660"/>
    </location>
</feature>
<dbReference type="InterPro" id="IPR016024">
    <property type="entry name" value="ARM-type_fold"/>
</dbReference>
<dbReference type="FunFam" id="1.25.10.10:FF:000150">
    <property type="entry name" value="Nipped-B protein"/>
    <property type="match status" value="1"/>
</dbReference>
<evidence type="ECO:0000259" key="14">
    <source>
        <dbReference type="Pfam" id="PF12830"/>
    </source>
</evidence>
<evidence type="ECO:0000256" key="7">
    <source>
        <dbReference type="ARBA" id="ARBA00023163"/>
    </source>
</evidence>
<feature type="region of interest" description="Disordered" evidence="13">
    <location>
        <begin position="357"/>
        <end position="522"/>
    </location>
</feature>
<evidence type="ECO:0000256" key="6">
    <source>
        <dbReference type="ARBA" id="ARBA00023159"/>
    </source>
</evidence>
<evidence type="ECO:0000256" key="11">
    <source>
        <dbReference type="RuleBase" id="RU364107"/>
    </source>
</evidence>
<dbReference type="GO" id="GO:0048703">
    <property type="term" value="P:embryonic viscerocranium morphogenesis"/>
    <property type="evidence" value="ECO:0007669"/>
    <property type="project" value="TreeGrafter"/>
</dbReference>
<keyword evidence="6" id="KW-0010">Activator</keyword>
<dbReference type="GO" id="GO:0071169">
    <property type="term" value="P:establishment of protein localization to chromatin"/>
    <property type="evidence" value="ECO:0007669"/>
    <property type="project" value="TreeGrafter"/>
</dbReference>
<evidence type="ECO:0000256" key="8">
    <source>
        <dbReference type="ARBA" id="ARBA00023242"/>
    </source>
</evidence>
<dbReference type="Proteomes" id="UP000472260">
    <property type="component" value="Unassembled WGS sequence"/>
</dbReference>
<accession>A0A671Q2T3</accession>
<keyword evidence="5" id="KW-0805">Transcription regulation</keyword>
<gene>
    <name evidence="15" type="primary">nipbla</name>
</gene>
<name>A0A671Q2T3_9TELE</name>
<proteinExistence type="inferred from homology"/>
<keyword evidence="3" id="KW-0217">Developmental protein</keyword>
<evidence type="ECO:0000256" key="12">
    <source>
        <dbReference type="SAM" id="Coils"/>
    </source>
</evidence>
<dbReference type="GO" id="GO:1990414">
    <property type="term" value="P:replication-born double-strand break repair via sister chromatid exchange"/>
    <property type="evidence" value="ECO:0007669"/>
    <property type="project" value="TreeGrafter"/>
</dbReference>
<dbReference type="InterPro" id="IPR026003">
    <property type="entry name" value="Cohesin_HEAT"/>
</dbReference>
<feature type="region of interest" description="Disordered" evidence="13">
    <location>
        <begin position="647"/>
        <end position="726"/>
    </location>
</feature>
<dbReference type="Pfam" id="PF12830">
    <property type="entry name" value="Nipped-B_C"/>
    <property type="match status" value="2"/>
</dbReference>
<dbReference type="GO" id="GO:0061775">
    <property type="term" value="F:cohesin loader activity"/>
    <property type="evidence" value="ECO:0007669"/>
    <property type="project" value="InterPro"/>
</dbReference>
<dbReference type="PANTHER" id="PTHR21704">
    <property type="entry name" value="NIPPED-B-LIKE PROTEIN DELANGIN SCC2-RELATED"/>
    <property type="match status" value="1"/>
</dbReference>
<dbReference type="GO" id="GO:0035118">
    <property type="term" value="P:embryonic pectoral fin morphogenesis"/>
    <property type="evidence" value="ECO:0007669"/>
    <property type="project" value="UniProtKB-ARBA"/>
</dbReference>
<organism evidence="15 16">
    <name type="scientific">Sinocyclocheilus anshuiensis</name>
    <dbReference type="NCBI Taxonomy" id="1608454"/>
    <lineage>
        <taxon>Eukaryota</taxon>
        <taxon>Metazoa</taxon>
        <taxon>Chordata</taxon>
        <taxon>Craniata</taxon>
        <taxon>Vertebrata</taxon>
        <taxon>Euteleostomi</taxon>
        <taxon>Actinopterygii</taxon>
        <taxon>Neopterygii</taxon>
        <taxon>Teleostei</taxon>
        <taxon>Ostariophysi</taxon>
        <taxon>Cypriniformes</taxon>
        <taxon>Cyprinidae</taxon>
        <taxon>Cyprininae</taxon>
        <taxon>Sinocyclocheilus</taxon>
    </lineage>
</organism>
<feature type="domain" description="Sister chromatid cohesion C-terminal" evidence="14">
    <location>
        <begin position="1824"/>
        <end position="1886"/>
    </location>
</feature>
<keyword evidence="16" id="KW-1185">Reference proteome</keyword>
<evidence type="ECO:0000256" key="1">
    <source>
        <dbReference type="ARBA" id="ARBA00004123"/>
    </source>
</evidence>
<dbReference type="GO" id="GO:0034087">
    <property type="term" value="P:establishment of mitotic sister chromatid cohesion"/>
    <property type="evidence" value="ECO:0007669"/>
    <property type="project" value="TreeGrafter"/>
</dbReference>
<evidence type="ECO:0000256" key="13">
    <source>
        <dbReference type="SAM" id="MobiDB-lite"/>
    </source>
</evidence>
<dbReference type="CDD" id="cd23958">
    <property type="entry name" value="SCC2"/>
    <property type="match status" value="1"/>
</dbReference>